<evidence type="ECO:0000313" key="6">
    <source>
        <dbReference type="EMBL" id="CAL4115358.1"/>
    </source>
</evidence>
<keyword evidence="3" id="KW-0645">Protease</keyword>
<keyword evidence="7" id="KW-1185">Reference proteome</keyword>
<evidence type="ECO:0000256" key="3">
    <source>
        <dbReference type="RuleBase" id="RU363034"/>
    </source>
</evidence>
<dbReference type="SMART" id="SM00020">
    <property type="entry name" value="Tryp_SPc"/>
    <property type="match status" value="1"/>
</dbReference>
<dbReference type="AlphaFoldDB" id="A0AAV2R6Y0"/>
<dbReference type="GO" id="GO:0004252">
    <property type="term" value="F:serine-type endopeptidase activity"/>
    <property type="evidence" value="ECO:0007669"/>
    <property type="project" value="InterPro"/>
</dbReference>
<comment type="caution">
    <text evidence="6">The sequence shown here is derived from an EMBL/GenBank/DDBJ whole genome shotgun (WGS) entry which is preliminary data.</text>
</comment>
<name>A0AAV2R6Y0_MEGNR</name>
<dbReference type="PROSITE" id="PS00134">
    <property type="entry name" value="TRYPSIN_HIS"/>
    <property type="match status" value="1"/>
</dbReference>
<organism evidence="6 7">
    <name type="scientific">Meganyctiphanes norvegica</name>
    <name type="common">Northern krill</name>
    <name type="synonym">Thysanopoda norvegica</name>
    <dbReference type="NCBI Taxonomy" id="48144"/>
    <lineage>
        <taxon>Eukaryota</taxon>
        <taxon>Metazoa</taxon>
        <taxon>Ecdysozoa</taxon>
        <taxon>Arthropoda</taxon>
        <taxon>Crustacea</taxon>
        <taxon>Multicrustacea</taxon>
        <taxon>Malacostraca</taxon>
        <taxon>Eumalacostraca</taxon>
        <taxon>Eucarida</taxon>
        <taxon>Euphausiacea</taxon>
        <taxon>Euphausiidae</taxon>
        <taxon>Meganyctiphanes</taxon>
    </lineage>
</organism>
<comment type="similarity">
    <text evidence="2">Belongs to the peptidase S1 family. CLIP subfamily.</text>
</comment>
<sequence>MESVPVSPLISAGQQTLVPYCDASGYSNLVRHLQVLTGQNSGRPLSQEARGLAMTINYCQYGVGTRDSLSGVDSESSHGLFLEGPLNTIEPPQRWPGLSFTDLEFFLQDPVPTSEVIEDTSEAGISDEGNADAGSSDDDNDVVKADNDSPRPVTVNSQGRSAFSCGGSPISPYHILTAAHCVIADDRFPQVVRLGEVDFDRLDEGQAYDFDIVEIHIHPEYKLPQKYNDIAIITLKQKIEVDIEIVPYCLPLEQLDLRDGTRCTVSGWGVDGANDEESRILHEIEVEVVDKVQCEESYTMLEELQPLFSFQYPRGIADSTLCAGRINSVCRGDSGGPLILTTGEDQQTEVGVVSTGFGCFDTRFPGIYTRVDQYLPWIDQITRGTCDS</sequence>
<dbReference type="EMBL" id="CAXKWB010016088">
    <property type="protein sequence ID" value="CAL4115358.1"/>
    <property type="molecule type" value="Genomic_DNA"/>
</dbReference>
<evidence type="ECO:0000313" key="7">
    <source>
        <dbReference type="Proteomes" id="UP001497623"/>
    </source>
</evidence>
<dbReference type="Proteomes" id="UP001497623">
    <property type="component" value="Unassembled WGS sequence"/>
</dbReference>
<evidence type="ECO:0000259" key="5">
    <source>
        <dbReference type="PROSITE" id="PS50240"/>
    </source>
</evidence>
<accession>A0AAV2R6Y0</accession>
<dbReference type="InterPro" id="IPR001254">
    <property type="entry name" value="Trypsin_dom"/>
</dbReference>
<feature type="region of interest" description="Disordered" evidence="4">
    <location>
        <begin position="118"/>
        <end position="160"/>
    </location>
</feature>
<dbReference type="InterPro" id="IPR018114">
    <property type="entry name" value="TRYPSIN_HIS"/>
</dbReference>
<dbReference type="InterPro" id="IPR009003">
    <property type="entry name" value="Peptidase_S1_PA"/>
</dbReference>
<dbReference type="PRINTS" id="PR00722">
    <property type="entry name" value="CHYMOTRYPSIN"/>
</dbReference>
<dbReference type="FunFam" id="2.40.10.10:FF:000002">
    <property type="entry name" value="Transmembrane protease serine"/>
    <property type="match status" value="1"/>
</dbReference>
<proteinExistence type="inferred from homology"/>
<dbReference type="PROSITE" id="PS00135">
    <property type="entry name" value="TRYPSIN_SER"/>
    <property type="match status" value="1"/>
</dbReference>
<evidence type="ECO:0000256" key="4">
    <source>
        <dbReference type="SAM" id="MobiDB-lite"/>
    </source>
</evidence>
<dbReference type="InterPro" id="IPR001314">
    <property type="entry name" value="Peptidase_S1A"/>
</dbReference>
<feature type="domain" description="Peptidase S1" evidence="5">
    <location>
        <begin position="131"/>
        <end position="383"/>
    </location>
</feature>
<dbReference type="GO" id="GO:0006508">
    <property type="term" value="P:proteolysis"/>
    <property type="evidence" value="ECO:0007669"/>
    <property type="project" value="UniProtKB-KW"/>
</dbReference>
<dbReference type="InterPro" id="IPR033116">
    <property type="entry name" value="TRYPSIN_SER"/>
</dbReference>
<dbReference type="Pfam" id="PF00089">
    <property type="entry name" value="Trypsin"/>
    <property type="match status" value="1"/>
</dbReference>
<evidence type="ECO:0000256" key="2">
    <source>
        <dbReference type="ARBA" id="ARBA00024195"/>
    </source>
</evidence>
<protein>
    <recommendedName>
        <fullName evidence="5">Peptidase S1 domain-containing protein</fullName>
    </recommendedName>
</protein>
<dbReference type="Gene3D" id="2.40.10.10">
    <property type="entry name" value="Trypsin-like serine proteases"/>
    <property type="match status" value="1"/>
</dbReference>
<dbReference type="InterPro" id="IPR051487">
    <property type="entry name" value="Ser/Thr_Proteases_Immune/Dev"/>
</dbReference>
<feature type="non-terminal residue" evidence="6">
    <location>
        <position position="388"/>
    </location>
</feature>
<dbReference type="PROSITE" id="PS50240">
    <property type="entry name" value="TRYPSIN_DOM"/>
    <property type="match status" value="1"/>
</dbReference>
<dbReference type="SUPFAM" id="SSF50494">
    <property type="entry name" value="Trypsin-like serine proteases"/>
    <property type="match status" value="1"/>
</dbReference>
<dbReference type="FunFam" id="2.40.10.10:FF:000068">
    <property type="entry name" value="transmembrane protease serine 2"/>
    <property type="match status" value="1"/>
</dbReference>
<reference evidence="6 7" key="1">
    <citation type="submission" date="2024-05" db="EMBL/GenBank/DDBJ databases">
        <authorList>
            <person name="Wallberg A."/>
        </authorList>
    </citation>
    <scope>NUCLEOTIDE SEQUENCE [LARGE SCALE GENOMIC DNA]</scope>
</reference>
<dbReference type="InterPro" id="IPR043504">
    <property type="entry name" value="Peptidase_S1_PA_chymotrypsin"/>
</dbReference>
<evidence type="ECO:0000256" key="1">
    <source>
        <dbReference type="ARBA" id="ARBA00023157"/>
    </source>
</evidence>
<keyword evidence="3" id="KW-0720">Serine protease</keyword>
<keyword evidence="1" id="KW-1015">Disulfide bond</keyword>
<dbReference type="PANTHER" id="PTHR24256">
    <property type="entry name" value="TRYPTASE-RELATED"/>
    <property type="match status" value="1"/>
</dbReference>
<dbReference type="CDD" id="cd00190">
    <property type="entry name" value="Tryp_SPc"/>
    <property type="match status" value="1"/>
</dbReference>
<keyword evidence="3" id="KW-0378">Hydrolase</keyword>
<gene>
    <name evidence="6" type="ORF">MNOR_LOCUS20639</name>
</gene>